<feature type="domain" description="PurM-like C-terminal" evidence="3">
    <location>
        <begin position="162"/>
        <end position="324"/>
    </location>
</feature>
<dbReference type="InterPro" id="IPR011854">
    <property type="entry name" value="HypE"/>
</dbReference>
<dbReference type="InterPro" id="IPR016188">
    <property type="entry name" value="PurM-like_N"/>
</dbReference>
<dbReference type="OrthoDB" id="9801934at2"/>
<evidence type="ECO:0000256" key="1">
    <source>
        <dbReference type="ARBA" id="ARBA00006243"/>
    </source>
</evidence>
<dbReference type="CDD" id="cd06061">
    <property type="entry name" value="PurM-like1"/>
    <property type="match status" value="1"/>
</dbReference>
<dbReference type="STRING" id="226505.SAMN05444394_0900"/>
<dbReference type="RefSeq" id="WP_074223612.1">
    <property type="nucleotide sequence ID" value="NZ_FSRC01000001.1"/>
</dbReference>
<proteinExistence type="inferred from homology"/>
<dbReference type="InterPro" id="IPR036921">
    <property type="entry name" value="PurM-like_N_sf"/>
</dbReference>
<evidence type="ECO:0000259" key="2">
    <source>
        <dbReference type="Pfam" id="PF00586"/>
    </source>
</evidence>
<dbReference type="Gene3D" id="3.30.1330.10">
    <property type="entry name" value="PurM-like, N-terminal domain"/>
    <property type="match status" value="1"/>
</dbReference>
<evidence type="ECO:0000313" key="5">
    <source>
        <dbReference type="Proteomes" id="UP000185221"/>
    </source>
</evidence>
<evidence type="ECO:0000313" key="4">
    <source>
        <dbReference type="EMBL" id="SIN70094.1"/>
    </source>
</evidence>
<dbReference type="PANTHER" id="PTHR30303">
    <property type="entry name" value="HYDROGENASE ISOENZYMES FORMATION PROTEIN HYPE"/>
    <property type="match status" value="1"/>
</dbReference>
<dbReference type="SUPFAM" id="SSF56042">
    <property type="entry name" value="PurM C-terminal domain-like"/>
    <property type="match status" value="1"/>
</dbReference>
<accession>A0A1N6DHE0</accession>
<organism evidence="4 5">
    <name type="scientific">Algoriphagus halophilus</name>
    <dbReference type="NCBI Taxonomy" id="226505"/>
    <lineage>
        <taxon>Bacteria</taxon>
        <taxon>Pseudomonadati</taxon>
        <taxon>Bacteroidota</taxon>
        <taxon>Cytophagia</taxon>
        <taxon>Cytophagales</taxon>
        <taxon>Cyclobacteriaceae</taxon>
        <taxon>Algoriphagus</taxon>
    </lineage>
</organism>
<dbReference type="GO" id="GO:0051604">
    <property type="term" value="P:protein maturation"/>
    <property type="evidence" value="ECO:0007669"/>
    <property type="project" value="TreeGrafter"/>
</dbReference>
<dbReference type="Pfam" id="PF00586">
    <property type="entry name" value="AIRS"/>
    <property type="match status" value="1"/>
</dbReference>
<reference evidence="5" key="1">
    <citation type="submission" date="2016-11" db="EMBL/GenBank/DDBJ databases">
        <authorList>
            <person name="Varghese N."/>
            <person name="Submissions S."/>
        </authorList>
    </citation>
    <scope>NUCLEOTIDE SEQUENCE [LARGE SCALE GENOMIC DNA]</scope>
    <source>
        <strain evidence="5">DSM 15292</strain>
    </source>
</reference>
<dbReference type="Pfam" id="PF02769">
    <property type="entry name" value="AIRS_C"/>
    <property type="match status" value="1"/>
</dbReference>
<protein>
    <submittedName>
        <fullName evidence="4">Hydrogenase maturation factor</fullName>
    </submittedName>
</protein>
<dbReference type="EMBL" id="FSRC01000001">
    <property type="protein sequence ID" value="SIN70094.1"/>
    <property type="molecule type" value="Genomic_DNA"/>
</dbReference>
<dbReference type="AlphaFoldDB" id="A0A1N6DHE0"/>
<dbReference type="Gene3D" id="3.90.650.10">
    <property type="entry name" value="PurM-like C-terminal domain"/>
    <property type="match status" value="1"/>
</dbReference>
<dbReference type="InterPro" id="IPR036676">
    <property type="entry name" value="PurM-like_C_sf"/>
</dbReference>
<name>A0A1N6DHE0_9BACT</name>
<gene>
    <name evidence="4" type="ORF">SAMN05444394_0900</name>
</gene>
<keyword evidence="5" id="KW-1185">Reference proteome</keyword>
<feature type="domain" description="PurM-like N-terminal" evidence="2">
    <location>
        <begin position="39"/>
        <end position="143"/>
    </location>
</feature>
<evidence type="ECO:0000259" key="3">
    <source>
        <dbReference type="Pfam" id="PF02769"/>
    </source>
</evidence>
<sequence length="354" mass="37711">MGAFENSAGKVSSEVFKEDVLNFCGAGRKEVIHGPRFGVDTAMVDIGNGDALAISSDPLSLIPSLGMKVSAWLSVHLLANDMSTTGFGPQYAQFVLNLPLSLSREDFQEYWQHIHSLCEEMEISITGGHTGQIPGIESTISGGGTFFLKAPKNQILTSSLAKDGDAIILTKHAAISSTSLLAMSFPETVQSALGKKIQQTAADNFWKLSVLKEARLAHQTLTPHQELHAMHDVTEGGILGAIQEMASASGLGFTVNVADIPVPTEVQQVSELFGIDPLISIGAGSMIMAVTPESENKLINRLKDEGIPAVSIGTFTNSPKNTLLDKSGGSSNFEFNGIDPYWGAFFKALQQGMT</sequence>
<dbReference type="PANTHER" id="PTHR30303:SF4">
    <property type="entry name" value="HYDROGENASE EXPRESSION_FORMATION PROTEIN HYPE"/>
    <property type="match status" value="1"/>
</dbReference>
<dbReference type="SUPFAM" id="SSF55326">
    <property type="entry name" value="PurM N-terminal domain-like"/>
    <property type="match status" value="1"/>
</dbReference>
<dbReference type="InterPro" id="IPR010918">
    <property type="entry name" value="PurM-like_C_dom"/>
</dbReference>
<dbReference type="PIRSF" id="PIRSF005644">
    <property type="entry name" value="Hdrgns_mtr_HypE"/>
    <property type="match status" value="1"/>
</dbReference>
<comment type="similarity">
    <text evidence="1">Belongs to the HypE family.</text>
</comment>
<dbReference type="Proteomes" id="UP000185221">
    <property type="component" value="Unassembled WGS sequence"/>
</dbReference>